<dbReference type="EMBL" id="CAJOBG010002079">
    <property type="protein sequence ID" value="CAF3981746.1"/>
    <property type="molecule type" value="Genomic_DNA"/>
</dbReference>
<evidence type="ECO:0000313" key="3">
    <source>
        <dbReference type="Proteomes" id="UP000663866"/>
    </source>
</evidence>
<accession>A0A819MNS5</accession>
<protein>
    <submittedName>
        <fullName evidence="2">Uncharacterized protein</fullName>
    </submittedName>
</protein>
<dbReference type="AlphaFoldDB" id="A0A819MNS5"/>
<comment type="caution">
    <text evidence="2">The sequence shown here is derived from an EMBL/GenBank/DDBJ whole genome shotgun (WGS) entry which is preliminary data.</text>
</comment>
<reference evidence="2" key="1">
    <citation type="submission" date="2021-02" db="EMBL/GenBank/DDBJ databases">
        <authorList>
            <person name="Nowell W R."/>
        </authorList>
    </citation>
    <scope>NUCLEOTIDE SEQUENCE</scope>
</reference>
<name>A0A819MNS5_9BILA</name>
<keyword evidence="3" id="KW-1185">Reference proteome</keyword>
<feature type="compositionally biased region" description="Low complexity" evidence="1">
    <location>
        <begin position="561"/>
        <end position="575"/>
    </location>
</feature>
<feature type="compositionally biased region" description="Low complexity" evidence="1">
    <location>
        <begin position="620"/>
        <end position="651"/>
    </location>
</feature>
<sequence length="695" mass="81116">MDNSDQTLVESNRPQTLALIMQAMDFDKSEPLEIIDLCAPTLDFDKSEPLEIIDLCAPTLDFDKSEPLEIIDLYAPTLDFNDQAIGSLVPQQTSTPKTTNERFPNLVLCIINMIMVIHYWRISRVTNQLNHVELARGESNLFRSAFQTTYHNATIPSFLREKYQMFFDDLLERLKVNVTILVYNYTRSNRFMKLLMYEQVQVFNLRPDDMLRIEEKECPLALEFFLQFDLNMFYMKTCSFRFARPRTLNEGLFCLQEPEARYELSACGNCGLCYPQYDMKYRTKKSIIEFSQSHRHTFINGYQTILNCSAVDYIGVTASNLHDRLTKHREHGNRIMHEFLIGQENILRDLPRGKSAEISAKDHMKLYQHSARCPVAMQIFLYANPHYWQFVPMLSEELDWNLRSIEDCRIYVDAIPKPLIGYTFSNRQIALQMYYMHKKRDKVLPNYDIDLYNATIVAVVMPETCSEMFRYTIESLFITHAEAKLNTIGNVLNEDVPDNLKIFLTIASLTSSSNNLCWVKNNLKRVPPIGKRLNQNGHTLNEHRSANQRHGFNFNYKIDSRMPSSNQRSSSTRPSRNTEHTLHIHTNRSASVSYRQFVIILTNNPELLRQTRAFQPQIAQQQQATSSNQNRTSSTNNNNNNNNNSNSSDNNREQLLNNLLRLELRDVTQDYICRTRRSYPVHYVFDMSDIESQQQ</sequence>
<organism evidence="2 3">
    <name type="scientific">Rotaria magnacalcarata</name>
    <dbReference type="NCBI Taxonomy" id="392030"/>
    <lineage>
        <taxon>Eukaryota</taxon>
        <taxon>Metazoa</taxon>
        <taxon>Spiralia</taxon>
        <taxon>Gnathifera</taxon>
        <taxon>Rotifera</taxon>
        <taxon>Eurotatoria</taxon>
        <taxon>Bdelloidea</taxon>
        <taxon>Philodinida</taxon>
        <taxon>Philodinidae</taxon>
        <taxon>Rotaria</taxon>
    </lineage>
</organism>
<evidence type="ECO:0000313" key="2">
    <source>
        <dbReference type="EMBL" id="CAF3981746.1"/>
    </source>
</evidence>
<proteinExistence type="predicted"/>
<gene>
    <name evidence="2" type="ORF">OVN521_LOCUS13970</name>
</gene>
<feature type="region of interest" description="Disordered" evidence="1">
    <location>
        <begin position="529"/>
        <end position="587"/>
    </location>
</feature>
<evidence type="ECO:0000256" key="1">
    <source>
        <dbReference type="SAM" id="MobiDB-lite"/>
    </source>
</evidence>
<dbReference type="Proteomes" id="UP000663866">
    <property type="component" value="Unassembled WGS sequence"/>
</dbReference>
<feature type="region of interest" description="Disordered" evidence="1">
    <location>
        <begin position="616"/>
        <end position="651"/>
    </location>
</feature>